<dbReference type="AlphaFoldDB" id="A0A8H4T8R5"/>
<dbReference type="GO" id="GO:0005634">
    <property type="term" value="C:nucleus"/>
    <property type="evidence" value="ECO:0007669"/>
    <property type="project" value="TreeGrafter"/>
</dbReference>
<organism evidence="4 5">
    <name type="scientific">Fusarium sarcochroum</name>
    <dbReference type="NCBI Taxonomy" id="1208366"/>
    <lineage>
        <taxon>Eukaryota</taxon>
        <taxon>Fungi</taxon>
        <taxon>Dikarya</taxon>
        <taxon>Ascomycota</taxon>
        <taxon>Pezizomycotina</taxon>
        <taxon>Sordariomycetes</taxon>
        <taxon>Hypocreomycetidae</taxon>
        <taxon>Hypocreales</taxon>
        <taxon>Nectriaceae</taxon>
        <taxon>Fusarium</taxon>
        <taxon>Fusarium lateritium species complex</taxon>
    </lineage>
</organism>
<keyword evidence="5" id="KW-1185">Reference proteome</keyword>
<evidence type="ECO:0000259" key="3">
    <source>
        <dbReference type="Pfam" id="PF05368"/>
    </source>
</evidence>
<dbReference type="OrthoDB" id="300709at2759"/>
<dbReference type="SUPFAM" id="SSF51735">
    <property type="entry name" value="NAD(P)-binding Rossmann-fold domains"/>
    <property type="match status" value="1"/>
</dbReference>
<keyword evidence="2" id="KW-0521">NADP</keyword>
<dbReference type="Pfam" id="PF05368">
    <property type="entry name" value="NmrA"/>
    <property type="match status" value="1"/>
</dbReference>
<evidence type="ECO:0000256" key="2">
    <source>
        <dbReference type="ARBA" id="ARBA00022857"/>
    </source>
</evidence>
<reference evidence="4" key="2">
    <citation type="submission" date="2020-05" db="EMBL/GenBank/DDBJ databases">
        <authorList>
            <person name="Kim H.-S."/>
            <person name="Proctor R.H."/>
            <person name="Brown D.W."/>
        </authorList>
    </citation>
    <scope>NUCLEOTIDE SEQUENCE</scope>
    <source>
        <strain evidence="4">NRRL 20472</strain>
    </source>
</reference>
<dbReference type="EMBL" id="JABEXW010000845">
    <property type="protein sequence ID" value="KAF4953354.1"/>
    <property type="molecule type" value="Genomic_DNA"/>
</dbReference>
<gene>
    <name evidence="4" type="ORF">FSARC_12405</name>
</gene>
<comment type="caution">
    <text evidence="4">The sequence shown here is derived from an EMBL/GenBank/DDBJ whole genome shotgun (WGS) entry which is preliminary data.</text>
</comment>
<protein>
    <recommendedName>
        <fullName evidence="3">NmrA-like domain-containing protein</fullName>
    </recommendedName>
</protein>
<feature type="domain" description="NmrA-like" evidence="3">
    <location>
        <begin position="3"/>
        <end position="254"/>
    </location>
</feature>
<proteinExistence type="inferred from homology"/>
<dbReference type="Proteomes" id="UP000622797">
    <property type="component" value="Unassembled WGS sequence"/>
</dbReference>
<dbReference type="PANTHER" id="PTHR42748:SF28">
    <property type="entry name" value="NMRA-LIKE DOMAIN-CONTAINING PROTEIN"/>
    <property type="match status" value="1"/>
</dbReference>
<dbReference type="InterPro" id="IPR008030">
    <property type="entry name" value="NmrA-like"/>
</dbReference>
<name>A0A8H4T8R5_9HYPO</name>
<reference evidence="4" key="1">
    <citation type="journal article" date="2020" name="BMC Genomics">
        <title>Correction to: Identification and distribution of gene clusters required for synthesis of sphingolipid metabolism inhibitors in diverse species of the filamentous fungus Fusarium.</title>
        <authorList>
            <person name="Kim H.S."/>
            <person name="Lohmar J.M."/>
            <person name="Busman M."/>
            <person name="Brown D.W."/>
            <person name="Naumann T.A."/>
            <person name="Divon H.H."/>
            <person name="Lysoe E."/>
            <person name="Uhlig S."/>
            <person name="Proctor R.H."/>
        </authorList>
    </citation>
    <scope>NUCLEOTIDE SEQUENCE</scope>
    <source>
        <strain evidence="4">NRRL 20472</strain>
    </source>
</reference>
<dbReference type="InterPro" id="IPR036291">
    <property type="entry name" value="NAD(P)-bd_dom_sf"/>
</dbReference>
<dbReference type="CDD" id="cd05251">
    <property type="entry name" value="NmrA_like_SDR_a"/>
    <property type="match status" value="1"/>
</dbReference>
<dbReference type="Gene3D" id="3.90.25.10">
    <property type="entry name" value="UDP-galactose 4-epimerase, domain 1"/>
    <property type="match status" value="1"/>
</dbReference>
<dbReference type="Gene3D" id="3.40.50.720">
    <property type="entry name" value="NAD(P)-binding Rossmann-like Domain"/>
    <property type="match status" value="1"/>
</dbReference>
<evidence type="ECO:0000256" key="1">
    <source>
        <dbReference type="ARBA" id="ARBA00006328"/>
    </source>
</evidence>
<accession>A0A8H4T8R5</accession>
<evidence type="ECO:0000313" key="5">
    <source>
        <dbReference type="Proteomes" id="UP000622797"/>
    </source>
</evidence>
<comment type="similarity">
    <text evidence="1">Belongs to the NmrA-type oxidoreductase family.</text>
</comment>
<dbReference type="InterPro" id="IPR051164">
    <property type="entry name" value="NmrA-like_oxidored"/>
</dbReference>
<dbReference type="PANTHER" id="PTHR42748">
    <property type="entry name" value="NITROGEN METABOLITE REPRESSION PROTEIN NMRA FAMILY MEMBER"/>
    <property type="match status" value="1"/>
</dbReference>
<sequence>MATKKLIVVIGATGGQGGSVVNTFLNDQNWHVRGITRNPSSSKAQTLEARGVEIAQADLDDRESLAKAFKDANAIFAVSDFWGIFNDPNNQDKPKPGQQLNEWAKEKETQQLKNVIDEAAKVSNLEMFVISSLPNVTKLTNGKYTNVCHFDSKANAEEYGEKYQPGLWSKTSVFRAGYFLSNFLDHPMAQPTRKEDGGVQFATNLDLDNKIPVIVHDEDSGPFVKALIQESPGKCVVGYRGWLTLREFVGTFSKFTFDCPPELKLELQENFAFVDEIGLHGGDGSGAIHPRDLESPPQLQSVEAWIAGQDWSKVLGS</sequence>
<evidence type="ECO:0000313" key="4">
    <source>
        <dbReference type="EMBL" id="KAF4953354.1"/>
    </source>
</evidence>